<dbReference type="InterPro" id="IPR012337">
    <property type="entry name" value="RNaseH-like_sf"/>
</dbReference>
<dbReference type="GO" id="GO:0008409">
    <property type="term" value="F:5'-3' exonuclease activity"/>
    <property type="evidence" value="ECO:0007669"/>
    <property type="project" value="UniProtKB-UniRule"/>
</dbReference>
<dbReference type="InterPro" id="IPR002298">
    <property type="entry name" value="DNA_polymerase_A"/>
</dbReference>
<comment type="function">
    <text evidence="11">In addition to polymerase activity, this DNA polymerase exhibits 3'-5' and 5'-3' exonuclease activity.</text>
</comment>
<keyword evidence="2 13" id="KW-0808">Transferase</keyword>
<name>A0A7K1LID2_9MICC</name>
<reference evidence="16 17" key="1">
    <citation type="submission" date="2019-12" db="EMBL/GenBank/DDBJ databases">
        <authorList>
            <person name="Li J."/>
            <person name="Shi Y."/>
            <person name="Xu G."/>
            <person name="Xiao D."/>
            <person name="Ran X."/>
        </authorList>
    </citation>
    <scope>NUCLEOTIDE SEQUENCE [LARGE SCALE GENOMIC DNA]</scope>
    <source>
        <strain evidence="16 17">JCM 15915</strain>
    </source>
</reference>
<keyword evidence="4 13" id="KW-0235">DNA replication</keyword>
<evidence type="ECO:0000259" key="14">
    <source>
        <dbReference type="SMART" id="SM00475"/>
    </source>
</evidence>
<evidence type="ECO:0000256" key="2">
    <source>
        <dbReference type="ARBA" id="ARBA00022679"/>
    </source>
</evidence>
<dbReference type="Gene3D" id="3.30.70.370">
    <property type="match status" value="1"/>
</dbReference>
<dbReference type="Pfam" id="PF00476">
    <property type="entry name" value="DNA_pol_A"/>
    <property type="match status" value="1"/>
</dbReference>
<dbReference type="NCBIfam" id="NF004397">
    <property type="entry name" value="PRK05755.1"/>
    <property type="match status" value="1"/>
</dbReference>
<evidence type="ECO:0000256" key="5">
    <source>
        <dbReference type="ARBA" id="ARBA00022763"/>
    </source>
</evidence>
<dbReference type="CDD" id="cd09859">
    <property type="entry name" value="PIN_53EXO"/>
    <property type="match status" value="1"/>
</dbReference>
<dbReference type="InterPro" id="IPR008918">
    <property type="entry name" value="HhH2"/>
</dbReference>
<dbReference type="SMART" id="SM00482">
    <property type="entry name" value="POLAc"/>
    <property type="match status" value="1"/>
</dbReference>
<dbReference type="Proteomes" id="UP000462152">
    <property type="component" value="Unassembled WGS sequence"/>
</dbReference>
<evidence type="ECO:0000313" key="17">
    <source>
        <dbReference type="Proteomes" id="UP000462152"/>
    </source>
</evidence>
<evidence type="ECO:0000256" key="7">
    <source>
        <dbReference type="ARBA" id="ARBA00022932"/>
    </source>
</evidence>
<dbReference type="SUPFAM" id="SSF53098">
    <property type="entry name" value="Ribonuclease H-like"/>
    <property type="match status" value="1"/>
</dbReference>
<dbReference type="Gene3D" id="3.40.50.1010">
    <property type="entry name" value="5'-nuclease"/>
    <property type="match status" value="1"/>
</dbReference>
<dbReference type="InterPro" id="IPR001098">
    <property type="entry name" value="DNA-dir_DNA_pol_A_palm_dom"/>
</dbReference>
<dbReference type="GO" id="GO:0003677">
    <property type="term" value="F:DNA binding"/>
    <property type="evidence" value="ECO:0007669"/>
    <property type="project" value="UniProtKB-UniRule"/>
</dbReference>
<proteinExistence type="inferred from homology"/>
<keyword evidence="9 13" id="KW-0234">DNA repair</keyword>
<keyword evidence="6 13" id="KW-0269">Exonuclease</keyword>
<comment type="caution">
    <text evidence="16">The sequence shown here is derived from an EMBL/GenBank/DDBJ whole genome shotgun (WGS) entry which is preliminary data.</text>
</comment>
<keyword evidence="5 13" id="KW-0227">DNA damage</keyword>
<comment type="similarity">
    <text evidence="1 13">Belongs to the DNA polymerase type-A family.</text>
</comment>
<dbReference type="CDD" id="cd09898">
    <property type="entry name" value="H3TH_53EXO"/>
    <property type="match status" value="1"/>
</dbReference>
<keyword evidence="17" id="KW-1185">Reference proteome</keyword>
<dbReference type="PROSITE" id="PS00447">
    <property type="entry name" value="DNA_POLYMERASE_A"/>
    <property type="match status" value="1"/>
</dbReference>
<dbReference type="GO" id="GO:0003887">
    <property type="term" value="F:DNA-directed DNA polymerase activity"/>
    <property type="evidence" value="ECO:0007669"/>
    <property type="project" value="UniProtKB-UniRule"/>
</dbReference>
<dbReference type="EMBL" id="WOGT01000002">
    <property type="protein sequence ID" value="MUN54813.1"/>
    <property type="molecule type" value="Genomic_DNA"/>
</dbReference>
<dbReference type="SMART" id="SM00475">
    <property type="entry name" value="53EXOc"/>
    <property type="match status" value="1"/>
</dbReference>
<dbReference type="InterPro" id="IPR002421">
    <property type="entry name" value="5-3_exonuclease"/>
</dbReference>
<evidence type="ECO:0000256" key="6">
    <source>
        <dbReference type="ARBA" id="ARBA00022839"/>
    </source>
</evidence>
<dbReference type="EC" id="2.7.7.7" evidence="12 13"/>
<evidence type="ECO:0000256" key="4">
    <source>
        <dbReference type="ARBA" id="ARBA00022705"/>
    </source>
</evidence>
<dbReference type="PANTHER" id="PTHR10133">
    <property type="entry name" value="DNA POLYMERASE I"/>
    <property type="match status" value="1"/>
</dbReference>
<dbReference type="SUPFAM" id="SSF47807">
    <property type="entry name" value="5' to 3' exonuclease, C-terminal subdomain"/>
    <property type="match status" value="1"/>
</dbReference>
<sequence>MAFRAFFAVPADRFTNSEGQHTNAIHGFTSMLLTMVRQLQPTHIAVAFDLSGPTFRSEEYTEYKGGRAETPEEFSGQIEYIQKVLETLNIPWITVEGFEADDIIATGSMLAEQAGADTVVVSGDRDAFQLISENTHVLYPTKGISEIPPRTASDIEEKYGVGPDRYRHVAALVGESADNLPGVPKVGPKTAAKWINQYGDLQGVIDHADDIGGKVGENLRAHLDDVRRNFRLNELKRDIELPLSFAQMERNEPDLEAMDKLFDELEFNRIRERVRADLVETEPEPEIEIPERRDIVTPDDLKNLLGSKGTAVALTLETDYRAGDVVFLATREAVGSVRLEQADSDLSGALADALKDRGDDLLVSHLKELVRSLREVGYELPDTGRDLALEAFVLRPGARGYSPQELAAEFTTYDFGAKPKKPTAAALKKESDEVREKNTAADLDRFAASAWLMHDVAEAVSARLAEHEWATTILKDIEVPLTHVLLAMETNGIAMDVQELDTLQDAFQAEIDTAQRNADQVVGEAVKLSSPKQLQTVLFETLDLPKTRKISSGYTTDASSLQELMTKLEPGTKGHDFMGYLLRYREFSKLQQFVTGLKDATTASNRVHTTFGQTTAATGRLSSINPNLQNIPVRTSEGKRIRNSFVCGPGYQTLLTADYSQIEMRIMAHLSQDEGLIEAYESGEDLHRFVGSQVFGVDPEDVTSEMRAKVKAMSYGLAYGLSSYGLSKQLNISVDEARGLMSNYFKRFGAVRTYLREVVDEAKKVGYTETMFGRRRYLPDLDSSNRQVRDNAERAALNAPIQGSAADIIKIAMLGVHRRLQEEKLETRMVLQIHDELILEVAEGEYDAAEAILREEMSTAVKLRVPLEVQVGHGRSWNDAAH</sequence>
<dbReference type="InterPro" id="IPR043502">
    <property type="entry name" value="DNA/RNA_pol_sf"/>
</dbReference>
<evidence type="ECO:0000259" key="15">
    <source>
        <dbReference type="SMART" id="SM00482"/>
    </source>
</evidence>
<evidence type="ECO:0000256" key="10">
    <source>
        <dbReference type="ARBA" id="ARBA00049244"/>
    </source>
</evidence>
<dbReference type="OrthoDB" id="9806424at2"/>
<evidence type="ECO:0000256" key="11">
    <source>
        <dbReference type="ARBA" id="ARBA00053603"/>
    </source>
</evidence>
<comment type="catalytic activity">
    <reaction evidence="10 13">
        <text>DNA(n) + a 2'-deoxyribonucleoside 5'-triphosphate = DNA(n+1) + diphosphate</text>
        <dbReference type="Rhea" id="RHEA:22508"/>
        <dbReference type="Rhea" id="RHEA-COMP:17339"/>
        <dbReference type="Rhea" id="RHEA-COMP:17340"/>
        <dbReference type="ChEBI" id="CHEBI:33019"/>
        <dbReference type="ChEBI" id="CHEBI:61560"/>
        <dbReference type="ChEBI" id="CHEBI:173112"/>
        <dbReference type="EC" id="2.7.7.7"/>
    </reaction>
</comment>
<dbReference type="SUPFAM" id="SSF56672">
    <property type="entry name" value="DNA/RNA polymerases"/>
    <property type="match status" value="1"/>
</dbReference>
<dbReference type="GO" id="GO:0006261">
    <property type="term" value="P:DNA-templated DNA replication"/>
    <property type="evidence" value="ECO:0007669"/>
    <property type="project" value="UniProtKB-UniRule"/>
</dbReference>
<comment type="function">
    <text evidence="13">In addition to polymerase activity, this DNA polymerase exhibits 5'-3' exonuclease activity.</text>
</comment>
<dbReference type="SMART" id="SM00279">
    <property type="entry name" value="HhH2"/>
    <property type="match status" value="1"/>
</dbReference>
<evidence type="ECO:0000256" key="9">
    <source>
        <dbReference type="ARBA" id="ARBA00023204"/>
    </source>
</evidence>
<evidence type="ECO:0000256" key="8">
    <source>
        <dbReference type="ARBA" id="ARBA00023125"/>
    </source>
</evidence>
<dbReference type="InterPro" id="IPR036397">
    <property type="entry name" value="RNaseH_sf"/>
</dbReference>
<dbReference type="Gene3D" id="1.10.150.20">
    <property type="entry name" value="5' to 3' exonuclease, C-terminal subdomain"/>
    <property type="match status" value="2"/>
</dbReference>
<keyword evidence="8 13" id="KW-0238">DNA-binding</keyword>
<evidence type="ECO:0000256" key="3">
    <source>
        <dbReference type="ARBA" id="ARBA00022695"/>
    </source>
</evidence>
<feature type="domain" description="DNA-directed DNA polymerase family A palm" evidence="15">
    <location>
        <begin position="638"/>
        <end position="845"/>
    </location>
</feature>
<dbReference type="FunFam" id="1.10.150.20:FF:000002">
    <property type="entry name" value="DNA polymerase I"/>
    <property type="match status" value="1"/>
</dbReference>
<organism evidence="16 17">
    <name type="scientific">Rothia koreensis</name>
    <dbReference type="NCBI Taxonomy" id="592378"/>
    <lineage>
        <taxon>Bacteria</taxon>
        <taxon>Bacillati</taxon>
        <taxon>Actinomycetota</taxon>
        <taxon>Actinomycetes</taxon>
        <taxon>Micrococcales</taxon>
        <taxon>Micrococcaceae</taxon>
        <taxon>Rothia</taxon>
    </lineage>
</organism>
<dbReference type="PANTHER" id="PTHR10133:SF27">
    <property type="entry name" value="DNA POLYMERASE NU"/>
    <property type="match status" value="1"/>
</dbReference>
<keyword evidence="7 13" id="KW-0239">DNA-directed DNA polymerase</keyword>
<dbReference type="InterPro" id="IPR020045">
    <property type="entry name" value="DNA_polI_H3TH"/>
</dbReference>
<dbReference type="Pfam" id="PF01367">
    <property type="entry name" value="5_3_exonuc"/>
    <property type="match status" value="1"/>
</dbReference>
<dbReference type="InterPro" id="IPR020046">
    <property type="entry name" value="5-3_exonucl_a-hlix_arch_N"/>
</dbReference>
<feature type="domain" description="5'-3' exonuclease" evidence="14">
    <location>
        <begin position="1"/>
        <end position="251"/>
    </location>
</feature>
<dbReference type="Pfam" id="PF02739">
    <property type="entry name" value="5_3_exonuc_N"/>
    <property type="match status" value="1"/>
</dbReference>
<protein>
    <recommendedName>
        <fullName evidence="12 13">DNA polymerase I</fullName>
        <ecNumber evidence="12 13">2.7.7.7</ecNumber>
    </recommendedName>
</protein>
<keyword evidence="6 13" id="KW-0540">Nuclease</keyword>
<dbReference type="PRINTS" id="PR00868">
    <property type="entry name" value="DNAPOLI"/>
</dbReference>
<evidence type="ECO:0000256" key="1">
    <source>
        <dbReference type="ARBA" id="ARBA00007705"/>
    </source>
</evidence>
<dbReference type="GO" id="GO:0006302">
    <property type="term" value="P:double-strand break repair"/>
    <property type="evidence" value="ECO:0007669"/>
    <property type="project" value="TreeGrafter"/>
</dbReference>
<dbReference type="SUPFAM" id="SSF88723">
    <property type="entry name" value="PIN domain-like"/>
    <property type="match status" value="1"/>
</dbReference>
<dbReference type="InterPro" id="IPR029060">
    <property type="entry name" value="PIN-like_dom_sf"/>
</dbReference>
<dbReference type="Gene3D" id="1.20.1060.10">
    <property type="entry name" value="Taq DNA Polymerase, Chain T, domain 4"/>
    <property type="match status" value="1"/>
</dbReference>
<dbReference type="NCBIfam" id="TIGR00593">
    <property type="entry name" value="pola"/>
    <property type="match status" value="1"/>
</dbReference>
<dbReference type="FunFam" id="1.10.150.20:FF:000003">
    <property type="entry name" value="DNA polymerase I"/>
    <property type="match status" value="1"/>
</dbReference>
<keyword evidence="3 13" id="KW-0548">Nucleotidyltransferase</keyword>
<dbReference type="CDD" id="cd08637">
    <property type="entry name" value="DNA_pol_A_pol_I_C"/>
    <property type="match status" value="1"/>
</dbReference>
<evidence type="ECO:0000256" key="12">
    <source>
        <dbReference type="NCBIfam" id="TIGR00593"/>
    </source>
</evidence>
<dbReference type="AlphaFoldDB" id="A0A7K1LID2"/>
<evidence type="ECO:0000256" key="13">
    <source>
        <dbReference type="RuleBase" id="RU004460"/>
    </source>
</evidence>
<gene>
    <name evidence="13 16" type="primary">polA</name>
    <name evidence="16" type="ORF">GMA10_06245</name>
</gene>
<keyword evidence="13" id="KW-0378">Hydrolase</keyword>
<evidence type="ECO:0000313" key="16">
    <source>
        <dbReference type="EMBL" id="MUN54813.1"/>
    </source>
</evidence>
<accession>A0A7K1LID2</accession>
<dbReference type="Gene3D" id="3.30.420.10">
    <property type="entry name" value="Ribonuclease H-like superfamily/Ribonuclease H"/>
    <property type="match status" value="1"/>
</dbReference>
<dbReference type="InterPro" id="IPR036279">
    <property type="entry name" value="5-3_exonuclease_C_sf"/>
</dbReference>
<dbReference type="InterPro" id="IPR018320">
    <property type="entry name" value="DNA_polymerase_1"/>
</dbReference>
<dbReference type="InterPro" id="IPR019760">
    <property type="entry name" value="DNA-dir_DNA_pol_A_CS"/>
</dbReference>